<evidence type="ECO:0000256" key="1">
    <source>
        <dbReference type="SAM" id="MobiDB-lite"/>
    </source>
</evidence>
<dbReference type="GO" id="GO:0006508">
    <property type="term" value="P:proteolysis"/>
    <property type="evidence" value="ECO:0007669"/>
    <property type="project" value="InterPro"/>
</dbReference>
<comment type="caution">
    <text evidence="3">The sequence shown here is derived from an EMBL/GenBank/DDBJ whole genome shotgun (WGS) entry which is preliminary data.</text>
</comment>
<feature type="compositionally biased region" description="Gly residues" evidence="1">
    <location>
        <begin position="10"/>
        <end position="19"/>
    </location>
</feature>
<dbReference type="GO" id="GO:0008233">
    <property type="term" value="F:peptidase activity"/>
    <property type="evidence" value="ECO:0007669"/>
    <property type="project" value="InterPro"/>
</dbReference>
<dbReference type="Pfam" id="PF02557">
    <property type="entry name" value="VanY"/>
    <property type="match status" value="1"/>
</dbReference>
<reference evidence="3 4" key="1">
    <citation type="submission" date="2020-05" db="EMBL/GenBank/DDBJ databases">
        <title>Genome Sequencing of Type Strains.</title>
        <authorList>
            <person name="Lemaire J.F."/>
            <person name="Inderbitzin P."/>
            <person name="Gregorio O.A."/>
            <person name="Collins S.B."/>
            <person name="Wespe N."/>
            <person name="Knight-Connoni V."/>
        </authorList>
    </citation>
    <scope>NUCLEOTIDE SEQUENCE [LARGE SCALE GENOMIC DNA]</scope>
    <source>
        <strain evidence="3 4">ATCC 25174</strain>
    </source>
</reference>
<organism evidence="3 4">
    <name type="scientific">Cellulomonas humilata</name>
    <dbReference type="NCBI Taxonomy" id="144055"/>
    <lineage>
        <taxon>Bacteria</taxon>
        <taxon>Bacillati</taxon>
        <taxon>Actinomycetota</taxon>
        <taxon>Actinomycetes</taxon>
        <taxon>Micrococcales</taxon>
        <taxon>Cellulomonadaceae</taxon>
        <taxon>Cellulomonas</taxon>
    </lineage>
</organism>
<dbReference type="Proteomes" id="UP000565724">
    <property type="component" value="Unassembled WGS sequence"/>
</dbReference>
<dbReference type="EMBL" id="JABMCI010000069">
    <property type="protein sequence ID" value="NUU18804.1"/>
    <property type="molecule type" value="Genomic_DNA"/>
</dbReference>
<protein>
    <submittedName>
        <fullName evidence="3">Peptidase M15</fullName>
    </submittedName>
</protein>
<proteinExistence type="predicted"/>
<accession>A0A7Y6DZ93</accession>
<evidence type="ECO:0000313" key="4">
    <source>
        <dbReference type="Proteomes" id="UP000565724"/>
    </source>
</evidence>
<dbReference type="Gene3D" id="3.30.1380.10">
    <property type="match status" value="1"/>
</dbReference>
<evidence type="ECO:0000259" key="2">
    <source>
        <dbReference type="Pfam" id="PF02557"/>
    </source>
</evidence>
<evidence type="ECO:0000313" key="3">
    <source>
        <dbReference type="EMBL" id="NUU18804.1"/>
    </source>
</evidence>
<dbReference type="InterPro" id="IPR003709">
    <property type="entry name" value="VanY-like_core_dom"/>
</dbReference>
<keyword evidence="4" id="KW-1185">Reference proteome</keyword>
<sequence>MSAPQTVPPDGGGRPGGSSRGPAATLAPGPDRRTPGRSVIRPSRSIVAAVTAVLLVGGAGSAWAWTEHEDRVAAEQASAQDRASDVLAAQVRDADEVEAQAADAARVRSAAVLSDARAVLAAAAEHARATLAASDGAVADDAVRKALAAELAGADAALAATGPGAGQSATALRSLSAALAASDAAVVGAHDAWLAEEAAAAAAAAAAPRPSTPGKPATSAPSCGTTYSGPPFYTSPATAGGDGSNGRLPPEALAAISWDVDPHGTPYFLKNAAAAALERLNTAFRGEFGHNLDLDLTYRDYDTQVAMRAALGSVAATPGTSTHGTGLALDVPELPCEYGWDTPQRSWMVSNGPSYGWVSPSWAGRNGSNPEYWHFEYRG</sequence>
<feature type="region of interest" description="Disordered" evidence="1">
    <location>
        <begin position="1"/>
        <end position="40"/>
    </location>
</feature>
<dbReference type="InterPro" id="IPR009045">
    <property type="entry name" value="Zn_M74/Hedgehog-like"/>
</dbReference>
<name>A0A7Y6DZ93_9CELL</name>
<dbReference type="SUPFAM" id="SSF55166">
    <property type="entry name" value="Hedgehog/DD-peptidase"/>
    <property type="match status" value="1"/>
</dbReference>
<gene>
    <name evidence="3" type="ORF">HP550_16245</name>
</gene>
<dbReference type="CDD" id="cd14814">
    <property type="entry name" value="Peptidase_M15"/>
    <property type="match status" value="1"/>
</dbReference>
<feature type="domain" description="D-alanyl-D-alanine carboxypeptidase-like core" evidence="2">
    <location>
        <begin position="269"/>
        <end position="379"/>
    </location>
</feature>
<dbReference type="AlphaFoldDB" id="A0A7Y6DZ93"/>